<sequence>MKSFIPQLTAALFVIAIAGCGDKTATGADTPAGDQSETASQNLLELDVAGMLFEGPDEIASGWTTIRLNNMSGMTHFALVYRLPDGVTAEQVRDEAANLFQAVLTAQLEGDDEKVAALVQQFPAWTADIVYLGGPGFVAGATTTEATMYLEPGDYMIECYVKTNGFLHNYNPTPGEFGMMHPLTVTETDSGAVEPDANVTIAVSSNGYETTSGAFRAGPNTVRVEFADQMAYGLVGHDAHIFRLEDDTDTDAVATWMDFMLPHGQETPAPAKFVGGVHDMPAGSVGYFTADLAPGEYGMLAEIPDPKSKGLFTTITVSE</sequence>
<accession>A0ABW1KSD3</accession>
<organism evidence="1 2">
    <name type="scientific">Hyphococcus aureus</name>
    <dbReference type="NCBI Taxonomy" id="2666033"/>
    <lineage>
        <taxon>Bacteria</taxon>
        <taxon>Pseudomonadati</taxon>
        <taxon>Pseudomonadota</taxon>
        <taxon>Alphaproteobacteria</taxon>
        <taxon>Parvularculales</taxon>
        <taxon>Parvularculaceae</taxon>
        <taxon>Hyphococcus</taxon>
    </lineage>
</organism>
<dbReference type="EMBL" id="JBHPON010000001">
    <property type="protein sequence ID" value="MFC6034734.1"/>
    <property type="molecule type" value="Genomic_DNA"/>
</dbReference>
<evidence type="ECO:0000313" key="2">
    <source>
        <dbReference type="Proteomes" id="UP001596116"/>
    </source>
</evidence>
<dbReference type="RefSeq" id="WP_379879925.1">
    <property type="nucleotide sequence ID" value="NZ_JBHPON010000001.1"/>
</dbReference>
<dbReference type="Proteomes" id="UP001596116">
    <property type="component" value="Unassembled WGS sequence"/>
</dbReference>
<comment type="caution">
    <text evidence="1">The sequence shown here is derived from an EMBL/GenBank/DDBJ whole genome shotgun (WGS) entry which is preliminary data.</text>
</comment>
<keyword evidence="2" id="KW-1185">Reference proteome</keyword>
<name>A0ABW1KSD3_9PROT</name>
<proteinExistence type="predicted"/>
<evidence type="ECO:0008006" key="3">
    <source>
        <dbReference type="Google" id="ProtNLM"/>
    </source>
</evidence>
<reference evidence="1 2" key="1">
    <citation type="submission" date="2024-09" db="EMBL/GenBank/DDBJ databases">
        <authorList>
            <person name="Zhang Z.-H."/>
        </authorList>
    </citation>
    <scope>NUCLEOTIDE SEQUENCE [LARGE SCALE GENOMIC DNA]</scope>
    <source>
        <strain evidence="1 2">HHTR114</strain>
    </source>
</reference>
<dbReference type="PROSITE" id="PS51257">
    <property type="entry name" value="PROKAR_LIPOPROTEIN"/>
    <property type="match status" value="1"/>
</dbReference>
<evidence type="ECO:0000313" key="1">
    <source>
        <dbReference type="EMBL" id="MFC6034734.1"/>
    </source>
</evidence>
<protein>
    <recommendedName>
        <fullName evidence="3">DUF4382 domain-containing protein</fullName>
    </recommendedName>
</protein>
<gene>
    <name evidence="1" type="ORF">ACFMB1_04215</name>
</gene>